<dbReference type="EC" id="3.2.1.24" evidence="2"/>
<accession>A0A0B8Q5R9</accession>
<gene>
    <name evidence="2" type="ORF">JCM19241_1298</name>
</gene>
<dbReference type="STRING" id="1481914.JCM19241_1298"/>
<evidence type="ECO:0000313" key="3">
    <source>
        <dbReference type="Proteomes" id="UP000031666"/>
    </source>
</evidence>
<sequence>MSISVPDNITALLNRVGHQIYQPLTDLKIEGWLSKEPLSFTDKTQGEYRELTIGDNWGGLFDCAWFKLSGPVPTYQDELVLMVDVGGEGLVFDS</sequence>
<evidence type="ECO:0000259" key="1">
    <source>
        <dbReference type="Pfam" id="PF22907"/>
    </source>
</evidence>
<proteinExistence type="predicted"/>
<reference evidence="2 3" key="2">
    <citation type="submission" date="2015-01" db="EMBL/GenBank/DDBJ databases">
        <authorList>
            <consortium name="NBRP consortium"/>
            <person name="Sawabe T."/>
            <person name="Meirelles P."/>
            <person name="Feng G."/>
            <person name="Sayaka M."/>
            <person name="Hattori M."/>
            <person name="Ohkuma M."/>
        </authorList>
    </citation>
    <scope>NUCLEOTIDE SEQUENCE [LARGE SCALE GENOMIC DNA]</scope>
    <source>
        <strain evidence="3">JCM 19241</strain>
    </source>
</reference>
<name>A0A0B8Q5R9_9VIBR</name>
<keyword evidence="2" id="KW-0326">Glycosidase</keyword>
<feature type="domain" description="Alpha-mannosidase Ams1-like N-terminal" evidence="1">
    <location>
        <begin position="27"/>
        <end position="93"/>
    </location>
</feature>
<comment type="caution">
    <text evidence="2">The sequence shown here is derived from an EMBL/GenBank/DDBJ whole genome shotgun (WGS) entry which is preliminary data.</text>
</comment>
<dbReference type="GO" id="GO:0004559">
    <property type="term" value="F:alpha-mannosidase activity"/>
    <property type="evidence" value="ECO:0007669"/>
    <property type="project" value="UniProtKB-EC"/>
</dbReference>
<dbReference type="Proteomes" id="UP000031666">
    <property type="component" value="Unassembled WGS sequence"/>
</dbReference>
<keyword evidence="2" id="KW-0378">Hydrolase</keyword>
<evidence type="ECO:0000313" key="2">
    <source>
        <dbReference type="EMBL" id="GAM74955.1"/>
    </source>
</evidence>
<protein>
    <submittedName>
        <fullName evidence="2">Alpha-mannosidase</fullName>
        <ecNumber evidence="2">3.2.1.24</ecNumber>
    </submittedName>
</protein>
<organism evidence="2 3">
    <name type="scientific">Vibrio ishigakensis</name>
    <dbReference type="NCBI Taxonomy" id="1481914"/>
    <lineage>
        <taxon>Bacteria</taxon>
        <taxon>Pseudomonadati</taxon>
        <taxon>Pseudomonadota</taxon>
        <taxon>Gammaproteobacteria</taxon>
        <taxon>Vibrionales</taxon>
        <taxon>Vibrionaceae</taxon>
        <taxon>Vibrio</taxon>
    </lineage>
</organism>
<reference evidence="2 3" key="1">
    <citation type="submission" date="2015-01" db="EMBL/GenBank/DDBJ databases">
        <title>Vibrio sp. C94 JCM 19241 whole genome shotgun sequence.</title>
        <authorList>
            <person name="Sawabe T."/>
            <person name="Meirelles P."/>
            <person name="Feng G."/>
            <person name="Sayaka M."/>
            <person name="Hattori M."/>
            <person name="Ohkuma M."/>
        </authorList>
    </citation>
    <scope>NUCLEOTIDE SEQUENCE [LARGE SCALE GENOMIC DNA]</scope>
    <source>
        <strain evidence="3">JCM 19241</strain>
    </source>
</reference>
<dbReference type="InterPro" id="IPR054723">
    <property type="entry name" value="Ams1-like_N"/>
</dbReference>
<dbReference type="AlphaFoldDB" id="A0A0B8Q5R9"/>
<dbReference type="Pfam" id="PF22907">
    <property type="entry name" value="Ams1-like_1st"/>
    <property type="match status" value="1"/>
</dbReference>
<dbReference type="EMBL" id="BBSC01000003">
    <property type="protein sequence ID" value="GAM74955.1"/>
    <property type="molecule type" value="Genomic_DNA"/>
</dbReference>